<keyword evidence="3" id="KW-1185">Reference proteome</keyword>
<feature type="compositionally biased region" description="Low complexity" evidence="1">
    <location>
        <begin position="108"/>
        <end position="117"/>
    </location>
</feature>
<gene>
    <name evidence="2" type="ORF">Cni_G08365</name>
</gene>
<dbReference type="PANTHER" id="PTHR33167">
    <property type="entry name" value="TRANSCRIPTION FACTOR, PUTATIVE (DUF863)-RELATED"/>
    <property type="match status" value="1"/>
</dbReference>
<protein>
    <submittedName>
        <fullName evidence="2">Uncharacterized protein</fullName>
    </submittedName>
</protein>
<reference evidence="2 3" key="1">
    <citation type="submission" date="2023-10" db="EMBL/GenBank/DDBJ databases">
        <title>Chromosome-scale genome assembly provides insights into flower coloration mechanisms of Canna indica.</title>
        <authorList>
            <person name="Li C."/>
        </authorList>
    </citation>
    <scope>NUCLEOTIDE SEQUENCE [LARGE SCALE GENOMIC DNA]</scope>
    <source>
        <tissue evidence="2">Flower</tissue>
    </source>
</reference>
<evidence type="ECO:0000313" key="2">
    <source>
        <dbReference type="EMBL" id="WOK99653.1"/>
    </source>
</evidence>
<accession>A0AAQ3Q6Q8</accession>
<sequence>MATKVQSKSYLPGYYSMQDIKEDATSSWSSYFQEKKLTEHIYDTYVPRLVNGYSEHDKEMLKRTMLEHEAIFKKQVYELHRLYRIQKDLMDDIQTRGFHRSLIPQEASHSNSFSSQRQSKHSEKMAQMSHLPVGNTSYGKIPFAITERSHVIFKREDNVQSAQIPLLSGASQNDAEADNVQSARIPLLSGASQNDAEAVDYKPQKKRTFDLQLPADVYIDIEDSDGSGQMNIAEPSYSASIYKNGTSPLYSENDMKLTVGNSQKVGCQVLNSVTRIDKSACGTVDLNEPTTKVSSESPATQLHGLKANNDYNQEHYSSIRSNTTFMTRHGDQQMPSDLLHRDIYTKGGWPFFNHESGKNRIALDKFAHTSCYNIFPTSSEAVQLNTKKCRESFSFDHNSPDTWSRHEPTHEIQTSIRFPHFTCSNSALISPSVLSAITTPQADLTSCTSSFVSSWRKPSSSKSSMPISGQTLPCFSGSSSNLSNESMSSKIDAQSPISYCQKWQSSRNMTTIVGTDIALPRADVFRHGLHLESHFTQNLKDASCKLDQTDCKGNLHGHLRGNHVKSFRITDLNLNQAFPSGIEDGPTFNQDPVYCDVYDKLSGGSSWLKKTSCGKSVDVKKTSRVDFCFSSGHTQLPSSSNVVAPEIERKEEKELDFSVCNQQEVASTLQFKHHKMQGSEVSDRNGKGILCVPIDDKNEQSSLSVSTGHAKKHLTGNTKFAEYDNRIFTDLSCDTKMFNSQKKIHIGDRISEISGAKSSASLSCINLNAELPYTDDPVSSAVVPQCEVGVQPSKSISIFGAKIASDTDMEAPDSQDEMVIVNQKKSIPTKKDGSEKKDYSCDTLVRLAADNLVAISKDINGHTDEIGSHLLSLPQFDTLCWFAEVVSCTGENPNPVGNGRDGLTLALDDHDDGLDLFEVMTLKLQDIKADCCTPRQVESKDDNEKEGKEFAGVASLLFTKPRRGQARKRRQRRDFQKDILPGLASLSRLEVSEDLQTIGGMMKASGRHWQTGPTRRCAGRNGMNSQTKGRRQPRSLAITVEEQDQVIDCQPSQHSNPEIGGVDGSKMIGWGRTTRRCRRQRCISGSLPAPLV</sequence>
<dbReference type="Pfam" id="PF05904">
    <property type="entry name" value="DUF863"/>
    <property type="match status" value="1"/>
</dbReference>
<name>A0AAQ3Q6Q8_9LILI</name>
<dbReference type="EMBL" id="CP136891">
    <property type="protein sequence ID" value="WOK99653.1"/>
    <property type="molecule type" value="Genomic_DNA"/>
</dbReference>
<dbReference type="PANTHER" id="PTHR33167:SF4">
    <property type="entry name" value="TRANSCRIPTION FACTOR, PUTATIVE (DUF863)-RELATED"/>
    <property type="match status" value="1"/>
</dbReference>
<feature type="region of interest" description="Disordered" evidence="1">
    <location>
        <begin position="104"/>
        <end position="126"/>
    </location>
</feature>
<feature type="region of interest" description="Disordered" evidence="1">
    <location>
        <begin position="1005"/>
        <end position="1033"/>
    </location>
</feature>
<evidence type="ECO:0000256" key="1">
    <source>
        <dbReference type="SAM" id="MobiDB-lite"/>
    </source>
</evidence>
<organism evidence="2 3">
    <name type="scientific">Canna indica</name>
    <name type="common">Indian-shot</name>
    <dbReference type="NCBI Taxonomy" id="4628"/>
    <lineage>
        <taxon>Eukaryota</taxon>
        <taxon>Viridiplantae</taxon>
        <taxon>Streptophyta</taxon>
        <taxon>Embryophyta</taxon>
        <taxon>Tracheophyta</taxon>
        <taxon>Spermatophyta</taxon>
        <taxon>Magnoliopsida</taxon>
        <taxon>Liliopsida</taxon>
        <taxon>Zingiberales</taxon>
        <taxon>Cannaceae</taxon>
        <taxon>Canna</taxon>
    </lineage>
</organism>
<evidence type="ECO:0000313" key="3">
    <source>
        <dbReference type="Proteomes" id="UP001327560"/>
    </source>
</evidence>
<dbReference type="Proteomes" id="UP001327560">
    <property type="component" value="Chromosome 2"/>
</dbReference>
<dbReference type="InterPro" id="IPR008581">
    <property type="entry name" value="DUF863_pln"/>
</dbReference>
<dbReference type="AlphaFoldDB" id="A0AAQ3Q6Q8"/>
<proteinExistence type="predicted"/>